<organism evidence="2 3">
    <name type="scientific">Nocardiopsis suaedae</name>
    <dbReference type="NCBI Taxonomy" id="3018444"/>
    <lineage>
        <taxon>Bacteria</taxon>
        <taxon>Bacillati</taxon>
        <taxon>Actinomycetota</taxon>
        <taxon>Actinomycetes</taxon>
        <taxon>Streptosporangiales</taxon>
        <taxon>Nocardiopsidaceae</taxon>
        <taxon>Nocardiopsis</taxon>
    </lineage>
</organism>
<proteinExistence type="predicted"/>
<evidence type="ECO:0000313" key="2">
    <source>
        <dbReference type="EMBL" id="MDA2806672.1"/>
    </source>
</evidence>
<feature type="transmembrane region" description="Helical" evidence="1">
    <location>
        <begin position="17"/>
        <end position="35"/>
    </location>
</feature>
<keyword evidence="3" id="KW-1185">Reference proteome</keyword>
<keyword evidence="1" id="KW-0472">Membrane</keyword>
<feature type="transmembrane region" description="Helical" evidence="1">
    <location>
        <begin position="89"/>
        <end position="112"/>
    </location>
</feature>
<gene>
    <name evidence="2" type="ORF">O4U47_19340</name>
</gene>
<dbReference type="RefSeq" id="WP_270679308.1">
    <property type="nucleotide sequence ID" value="NZ_JAQFWP010000039.1"/>
</dbReference>
<reference evidence="2" key="1">
    <citation type="submission" date="2023-01" db="EMBL/GenBank/DDBJ databases">
        <title>Draft genome sequence of Nocardiopsis sp. LSu2-4 isolated from halophytes.</title>
        <authorList>
            <person name="Duangmal K."/>
            <person name="Chantavorakit T."/>
        </authorList>
    </citation>
    <scope>NUCLEOTIDE SEQUENCE</scope>
    <source>
        <strain evidence="2">LSu2-4</strain>
    </source>
</reference>
<dbReference type="EMBL" id="JAQFWP010000039">
    <property type="protein sequence ID" value="MDA2806672.1"/>
    <property type="molecule type" value="Genomic_DNA"/>
</dbReference>
<keyword evidence="1" id="KW-1133">Transmembrane helix</keyword>
<name>A0ABT4TPR0_9ACTN</name>
<feature type="transmembrane region" description="Helical" evidence="1">
    <location>
        <begin position="378"/>
        <end position="400"/>
    </location>
</feature>
<feature type="transmembrane region" description="Helical" evidence="1">
    <location>
        <begin position="304"/>
        <end position="321"/>
    </location>
</feature>
<sequence>MSGDGAVSHRKGPVQEGLPWVVGLLLGVLALGPGLKRGFILRYDMVFVPNPPLGPVQLGAGEGFPRAVPSDAFAALLSKALPADIVQSVLLLAIFVLACAGAARLVPGPLAARLAAGVFYAWNPFIAERLLLGQWAVLLGCAGLPWALAAAVRLAGAKDLPRLVTALVPAAVGGFSSAVLSALVAVPAAFARPGPALRRFGSALLAVAAVAAVCLPWLVPALSAAGGGARTDPGAVDLFAARADTPFGVAGSLLTLGGIWNAQAVPDLYGHPFFAACRLALALAALAGWVLLLRRGSLGPAGPGLTAAALAGSAVALLGTVDPGRDLLRALIGAWPGFGALRDGHLYTPPHALLQAVRLGGAAAGPAPGAGRADRSGAVAAALLVAAPLILLPGLAWGAAGRLTPVVYPAEWSEVQRAVDGDPAPGSVLVLPWSAYRGLETAGPGRTAVVLDPAVKLFERPVVWNDDLRVADGGTVRAAEGEDPAARAAAEAAAGPGGASAPEIGALGVRYVLVEREAPDPTSADGPRHLSKNRFSSVLRASEKVHDGPLLTLYRLPAAHVNAVKVDLSGLEVTGWLVTVGSILWSLIASSSNLVSMRPLRPVGAEPRKENPS</sequence>
<accession>A0ABT4TPR0</accession>
<keyword evidence="1" id="KW-0812">Transmembrane</keyword>
<dbReference type="Proteomes" id="UP001165685">
    <property type="component" value="Unassembled WGS sequence"/>
</dbReference>
<feature type="transmembrane region" description="Helical" evidence="1">
    <location>
        <begin position="239"/>
        <end position="260"/>
    </location>
</feature>
<protein>
    <recommendedName>
        <fullName evidence="4">YfhO family protein</fullName>
    </recommendedName>
</protein>
<feature type="transmembrane region" description="Helical" evidence="1">
    <location>
        <begin position="164"/>
        <end position="191"/>
    </location>
</feature>
<feature type="transmembrane region" description="Helical" evidence="1">
    <location>
        <begin position="203"/>
        <end position="227"/>
    </location>
</feature>
<evidence type="ECO:0000313" key="3">
    <source>
        <dbReference type="Proteomes" id="UP001165685"/>
    </source>
</evidence>
<evidence type="ECO:0000256" key="1">
    <source>
        <dbReference type="SAM" id="Phobius"/>
    </source>
</evidence>
<evidence type="ECO:0008006" key="4">
    <source>
        <dbReference type="Google" id="ProtNLM"/>
    </source>
</evidence>
<feature type="transmembrane region" description="Helical" evidence="1">
    <location>
        <begin position="132"/>
        <end position="152"/>
    </location>
</feature>
<comment type="caution">
    <text evidence="2">The sequence shown here is derived from an EMBL/GenBank/DDBJ whole genome shotgun (WGS) entry which is preliminary data.</text>
</comment>
<feature type="transmembrane region" description="Helical" evidence="1">
    <location>
        <begin position="272"/>
        <end position="292"/>
    </location>
</feature>